<feature type="region of interest" description="Disordered" evidence="10">
    <location>
        <begin position="347"/>
        <end position="369"/>
    </location>
</feature>
<gene>
    <name evidence="12" type="primary">eccB</name>
    <name evidence="12" type="ORF">FJ657_04520</name>
</gene>
<evidence type="ECO:0000256" key="4">
    <source>
        <dbReference type="ARBA" id="ARBA00022692"/>
    </source>
</evidence>
<keyword evidence="4 11" id="KW-0812">Transmembrane</keyword>
<proteinExistence type="inferred from homology"/>
<dbReference type="PANTHER" id="PTHR40765:SF2">
    <property type="entry name" value="ESX-2 SECRETION SYSTEM ATPASE ECCB2"/>
    <property type="match status" value="1"/>
</dbReference>
<evidence type="ECO:0000256" key="7">
    <source>
        <dbReference type="ARBA" id="ARBA00022840"/>
    </source>
</evidence>
<evidence type="ECO:0000256" key="2">
    <source>
        <dbReference type="ARBA" id="ARBA00008149"/>
    </source>
</evidence>
<dbReference type="NCBIfam" id="TIGR03919">
    <property type="entry name" value="T7SS_EccB"/>
    <property type="match status" value="1"/>
</dbReference>
<keyword evidence="5" id="KW-0547">Nucleotide-binding</keyword>
<dbReference type="Gene3D" id="2.40.50.910">
    <property type="entry name" value="Type VII secretion system EccB, repeat 3 domain"/>
    <property type="match status" value="1"/>
</dbReference>
<evidence type="ECO:0000256" key="5">
    <source>
        <dbReference type="ARBA" id="ARBA00022741"/>
    </source>
</evidence>
<dbReference type="Gene3D" id="3.30.2390.20">
    <property type="entry name" value="Type VII secretion system EccB, repeat 1 domain"/>
    <property type="match status" value="1"/>
</dbReference>
<accession>A0A506XYS2</accession>
<evidence type="ECO:0000256" key="10">
    <source>
        <dbReference type="SAM" id="MobiDB-lite"/>
    </source>
</evidence>
<reference evidence="12 13" key="1">
    <citation type="submission" date="2019-06" db="EMBL/GenBank/DDBJ databases">
        <authorList>
            <person name="Li F."/>
        </authorList>
    </citation>
    <scope>NUCLEOTIDE SEQUENCE [LARGE SCALE GENOMIC DNA]</scope>
    <source>
        <strain evidence="12 13">10F1D-1</strain>
    </source>
</reference>
<keyword evidence="3" id="KW-1003">Cell membrane</keyword>
<evidence type="ECO:0000256" key="3">
    <source>
        <dbReference type="ARBA" id="ARBA00022475"/>
    </source>
</evidence>
<dbReference type="EMBL" id="VHQG01000001">
    <property type="protein sequence ID" value="TPW77911.1"/>
    <property type="molecule type" value="Genomic_DNA"/>
</dbReference>
<dbReference type="GO" id="GO:0016787">
    <property type="term" value="F:hydrolase activity"/>
    <property type="evidence" value="ECO:0007669"/>
    <property type="project" value="UniProtKB-KW"/>
</dbReference>
<feature type="transmembrane region" description="Helical" evidence="11">
    <location>
        <begin position="42"/>
        <end position="63"/>
    </location>
</feature>
<evidence type="ECO:0000256" key="8">
    <source>
        <dbReference type="ARBA" id="ARBA00022989"/>
    </source>
</evidence>
<evidence type="ECO:0000256" key="6">
    <source>
        <dbReference type="ARBA" id="ARBA00022801"/>
    </source>
</evidence>
<evidence type="ECO:0000256" key="11">
    <source>
        <dbReference type="SAM" id="Phobius"/>
    </source>
</evidence>
<keyword evidence="6" id="KW-0378">Hydrolase</keyword>
<dbReference type="GO" id="GO:0005576">
    <property type="term" value="C:extracellular region"/>
    <property type="evidence" value="ECO:0007669"/>
    <property type="project" value="TreeGrafter"/>
</dbReference>
<dbReference type="InterPro" id="IPR007795">
    <property type="entry name" value="T7SS_EccB"/>
</dbReference>
<name>A0A506XYS2_9MICO</name>
<comment type="subcellular location">
    <subcellularLocation>
        <location evidence="1">Cell membrane</location>
        <topology evidence="1">Single-pass membrane protein</topology>
    </subcellularLocation>
</comment>
<dbReference type="AlphaFoldDB" id="A0A506XYS2"/>
<evidence type="ECO:0000313" key="13">
    <source>
        <dbReference type="Proteomes" id="UP000316252"/>
    </source>
</evidence>
<evidence type="ECO:0000313" key="12">
    <source>
        <dbReference type="EMBL" id="TPW77911.1"/>
    </source>
</evidence>
<keyword evidence="13" id="KW-1185">Reference proteome</keyword>
<dbReference type="InterPro" id="IPR044857">
    <property type="entry name" value="T7SS_EccB_R1"/>
</dbReference>
<sequence>MYGRRDLVDAHLFLRGRLSSAVLRSDPDAPDRPLRRTATGMGIGIAVAAGAIVVVVVLNIFLFTSNDAWRSQTGALLVDKSTGSRYMLIDEKLHPVRNLTSAALLVGGRPSVIQVSSEDLASVPRGEAVGAEGLPDELPAPQSAAPIWTACVADGGTALTIGGVPDATPVGRGEAVLVRADDELSLIWQGTRSQIAGAWAARALGFEPSEAVPVDAAWLDTVPSGRDLDLHELTLGGQGPVIAGKPTTLGQVVEADGEGTRYVVTAQGLMPVTDTVAALLAGEQEHKLPEPRTITTRDLVATPVTKAAAWQSELPSSAPKPVDADRTPCSVWSDDTTTIATVPAADAAATTGGGTSTKTSTQASATGENAKAGKAGSVAVAPGAGLLASTAAAPGVRGAGLYLVTDDGTKYPVADASTASALGLDASSSPAVPAALLALLPTGPMIAK</sequence>
<evidence type="ECO:0000256" key="1">
    <source>
        <dbReference type="ARBA" id="ARBA00004162"/>
    </source>
</evidence>
<dbReference type="PANTHER" id="PTHR40765">
    <property type="entry name" value="ESX-2 SECRETION SYSTEM ATPASE ECCB2"/>
    <property type="match status" value="1"/>
</dbReference>
<dbReference type="RefSeq" id="WP_141162436.1">
    <property type="nucleotide sequence ID" value="NZ_VHQG01000001.1"/>
</dbReference>
<dbReference type="Pfam" id="PF05108">
    <property type="entry name" value="T7SS_ESX1_EccB"/>
    <property type="match status" value="1"/>
</dbReference>
<dbReference type="GO" id="GO:0005524">
    <property type="term" value="F:ATP binding"/>
    <property type="evidence" value="ECO:0007669"/>
    <property type="project" value="UniProtKB-KW"/>
</dbReference>
<organism evidence="12 13">
    <name type="scientific">Schumannella soli</name>
    <dbReference type="NCBI Taxonomy" id="2590779"/>
    <lineage>
        <taxon>Bacteria</taxon>
        <taxon>Bacillati</taxon>
        <taxon>Actinomycetota</taxon>
        <taxon>Actinomycetes</taxon>
        <taxon>Micrococcales</taxon>
        <taxon>Microbacteriaceae</taxon>
        <taxon>Schumannella</taxon>
    </lineage>
</organism>
<dbReference type="Proteomes" id="UP000316252">
    <property type="component" value="Unassembled WGS sequence"/>
</dbReference>
<evidence type="ECO:0000256" key="9">
    <source>
        <dbReference type="ARBA" id="ARBA00023136"/>
    </source>
</evidence>
<dbReference type="InterPro" id="IPR042485">
    <property type="entry name" value="T7SS_EccB_R3"/>
</dbReference>
<keyword evidence="8 11" id="KW-1133">Transmembrane helix</keyword>
<protein>
    <submittedName>
        <fullName evidence="12">Type VII secretion protein EccB</fullName>
    </submittedName>
</protein>
<keyword evidence="7" id="KW-0067">ATP-binding</keyword>
<comment type="caution">
    <text evidence="12">The sequence shown here is derived from an EMBL/GenBank/DDBJ whole genome shotgun (WGS) entry which is preliminary data.</text>
</comment>
<keyword evidence="9 11" id="KW-0472">Membrane</keyword>
<dbReference type="OrthoDB" id="3847604at2"/>
<dbReference type="GO" id="GO:0005886">
    <property type="term" value="C:plasma membrane"/>
    <property type="evidence" value="ECO:0007669"/>
    <property type="project" value="UniProtKB-SubCell"/>
</dbReference>
<comment type="similarity">
    <text evidence="2">Belongs to the EccB family.</text>
</comment>